<evidence type="ECO:0000313" key="2">
    <source>
        <dbReference type="EMBL" id="RNB74783.1"/>
    </source>
</evidence>
<organism evidence="2 3">
    <name type="scientific">Brevibacillus invocatus</name>
    <dbReference type="NCBI Taxonomy" id="173959"/>
    <lineage>
        <taxon>Bacteria</taxon>
        <taxon>Bacillati</taxon>
        <taxon>Bacillota</taxon>
        <taxon>Bacilli</taxon>
        <taxon>Bacillales</taxon>
        <taxon>Paenibacillaceae</taxon>
        <taxon>Brevibacillus</taxon>
    </lineage>
</organism>
<protein>
    <submittedName>
        <fullName evidence="2">Serine/threonine protein phosphatase</fullName>
    </submittedName>
</protein>
<dbReference type="InterPro" id="IPR050126">
    <property type="entry name" value="Ap4A_hydrolase"/>
</dbReference>
<proteinExistence type="predicted"/>
<dbReference type="Proteomes" id="UP000282028">
    <property type="component" value="Unassembled WGS sequence"/>
</dbReference>
<dbReference type="OrthoDB" id="384253at2"/>
<dbReference type="PANTHER" id="PTHR42850">
    <property type="entry name" value="METALLOPHOSPHOESTERASE"/>
    <property type="match status" value="1"/>
</dbReference>
<evidence type="ECO:0000313" key="3">
    <source>
        <dbReference type="Proteomes" id="UP000282028"/>
    </source>
</evidence>
<dbReference type="Pfam" id="PF00149">
    <property type="entry name" value="Metallophos"/>
    <property type="match status" value="1"/>
</dbReference>
<sequence>MSRTLVISDIHGHVEGLELLLMLAEYAPEKDQLFLLGDFISKTPETWGALDTIRAMMYRGARALVGNTELWLVEKLRDQEITGSLEESIAFIHELPYMIQHEEYVFVHAGLRPGIRLEDQEKSDLATIREDFWGSDYVFESTVVFGHTPTYKLGAARGEIWCQPDRIGIDTGAKHGVRLTLVDLSNQLAYSCSTAEQDRYEDVRIKRLQKG</sequence>
<feature type="domain" description="Calcineurin-like phosphoesterase" evidence="1">
    <location>
        <begin position="3"/>
        <end position="162"/>
    </location>
</feature>
<dbReference type="GO" id="GO:0008803">
    <property type="term" value="F:bis(5'-nucleosyl)-tetraphosphatase (symmetrical) activity"/>
    <property type="evidence" value="ECO:0007669"/>
    <property type="project" value="TreeGrafter"/>
</dbReference>
<name>A0A3M8CGY6_9BACL</name>
<dbReference type="Gene3D" id="3.60.21.10">
    <property type="match status" value="1"/>
</dbReference>
<dbReference type="PANTHER" id="PTHR42850:SF4">
    <property type="entry name" value="ZINC-DEPENDENT ENDOPOLYPHOSPHATASE"/>
    <property type="match status" value="1"/>
</dbReference>
<keyword evidence="3" id="KW-1185">Reference proteome</keyword>
<dbReference type="InterPro" id="IPR029052">
    <property type="entry name" value="Metallo-depent_PP-like"/>
</dbReference>
<comment type="caution">
    <text evidence="2">The sequence shown here is derived from an EMBL/GenBank/DDBJ whole genome shotgun (WGS) entry which is preliminary data.</text>
</comment>
<accession>A0A3M8CGY6</accession>
<dbReference type="GO" id="GO:0110154">
    <property type="term" value="P:RNA decapping"/>
    <property type="evidence" value="ECO:0007669"/>
    <property type="project" value="TreeGrafter"/>
</dbReference>
<dbReference type="GO" id="GO:0016791">
    <property type="term" value="F:phosphatase activity"/>
    <property type="evidence" value="ECO:0007669"/>
    <property type="project" value="TreeGrafter"/>
</dbReference>
<dbReference type="SUPFAM" id="SSF56300">
    <property type="entry name" value="Metallo-dependent phosphatases"/>
    <property type="match status" value="1"/>
</dbReference>
<gene>
    <name evidence="2" type="ORF">EDM52_08615</name>
</gene>
<dbReference type="RefSeq" id="WP_122908602.1">
    <property type="nucleotide sequence ID" value="NZ_CBCSBE010000005.1"/>
</dbReference>
<dbReference type="AlphaFoldDB" id="A0A3M8CGY6"/>
<dbReference type="InterPro" id="IPR004843">
    <property type="entry name" value="Calcineurin-like_PHP"/>
</dbReference>
<dbReference type="GO" id="GO:0005737">
    <property type="term" value="C:cytoplasm"/>
    <property type="evidence" value="ECO:0007669"/>
    <property type="project" value="TreeGrafter"/>
</dbReference>
<dbReference type="EMBL" id="RHHR01000013">
    <property type="protein sequence ID" value="RNB74783.1"/>
    <property type="molecule type" value="Genomic_DNA"/>
</dbReference>
<evidence type="ECO:0000259" key="1">
    <source>
        <dbReference type="Pfam" id="PF00149"/>
    </source>
</evidence>
<reference evidence="2 3" key="1">
    <citation type="submission" date="2018-10" db="EMBL/GenBank/DDBJ databases">
        <title>Phylogenomics of Brevibacillus.</title>
        <authorList>
            <person name="Dunlap C."/>
        </authorList>
    </citation>
    <scope>NUCLEOTIDE SEQUENCE [LARGE SCALE GENOMIC DNA]</scope>
    <source>
        <strain evidence="2 3">JCM 12215</strain>
    </source>
</reference>